<dbReference type="SMART" id="SM00939">
    <property type="entry name" value="PepX_C"/>
    <property type="match status" value="1"/>
</dbReference>
<proteinExistence type="predicted"/>
<dbReference type="InterPro" id="IPR029058">
    <property type="entry name" value="AB_hydrolase_fold"/>
</dbReference>
<dbReference type="EMBL" id="JASHIF010000002">
    <property type="protein sequence ID" value="MDI9858305.1"/>
    <property type="molecule type" value="Genomic_DNA"/>
</dbReference>
<name>A0ABT6Y414_9BACT</name>
<feature type="signal peptide" evidence="2">
    <location>
        <begin position="1"/>
        <end position="19"/>
    </location>
</feature>
<dbReference type="InterPro" id="IPR008979">
    <property type="entry name" value="Galactose-bd-like_sf"/>
</dbReference>
<evidence type="ECO:0000256" key="2">
    <source>
        <dbReference type="SAM" id="SignalP"/>
    </source>
</evidence>
<dbReference type="Gene3D" id="1.10.3020.10">
    <property type="entry name" value="alpha-amino acid ester hydrolase ( Helical cap domain)"/>
    <property type="match status" value="1"/>
</dbReference>
<dbReference type="Gene3D" id="2.60.120.260">
    <property type="entry name" value="Galactose-binding domain-like"/>
    <property type="match status" value="1"/>
</dbReference>
<accession>A0ABT6Y414</accession>
<evidence type="ECO:0000313" key="4">
    <source>
        <dbReference type="EMBL" id="MDI9858305.1"/>
    </source>
</evidence>
<sequence>MRTLLIFLFGILSYFQLSAQKTEDSLFVMEDNVQIPLKNGNTVCAMFVYAKAKTQPCIIWYDIYADSSKNLLQDITNAAKRYQYNLAIINTRGKKCSPNELKPFENDAEDAYEIIDWLSKQPWCDGRVGMTGGSYLGFSQWASAKKIHPALKAIVPQVSVGAGIDFPMHNGVFMSYAFRWLRFVDVHKLTNFEEFLNSSKWDSVFFDYYKKGLKFASIDSLYGKPNANFQRWLQHPTYDNYWKSMTPQGAEFAKINIPVLTITGYWDDDQTGAMYYYKEHLKHNPHAQHQLLIGPYDHASAQGTKRDSLGGWPIDSVAKIKINSIIFKWFDSIFKGKTPPELLSDKVNFEVIGKNEWRHVGSLNQMFNSEQRYYLLPNKLSTVKPEKTGFHQQKVDFKDRSIYRPAGEEIGAFPKLLTDSLSPLPEQIIYETEEFREPIILSGYYDVNLNISISKKDVDLVFTLYEKLPNGKYLALSEVVQRASMSKDISKRNLLKPNTIQAISIRHNYMTCKQLAKGSKLVLMIGVNKNPHWQINYGTGKDVSFEDISDAKDPLMIRWYHDSAITFRFLK</sequence>
<organism evidence="4 5">
    <name type="scientific">Flectobacillus roseus</name>
    <dbReference type="NCBI Taxonomy" id="502259"/>
    <lineage>
        <taxon>Bacteria</taxon>
        <taxon>Pseudomonadati</taxon>
        <taxon>Bacteroidota</taxon>
        <taxon>Cytophagia</taxon>
        <taxon>Cytophagales</taxon>
        <taxon>Flectobacillaceae</taxon>
        <taxon>Flectobacillus</taxon>
    </lineage>
</organism>
<protein>
    <submittedName>
        <fullName evidence="4">CocE/NonD family hydrolase</fullName>
    </submittedName>
</protein>
<dbReference type="Pfam" id="PF02129">
    <property type="entry name" value="Peptidase_S15"/>
    <property type="match status" value="1"/>
</dbReference>
<dbReference type="InterPro" id="IPR005674">
    <property type="entry name" value="CocE/Ser_esterase"/>
</dbReference>
<dbReference type="RefSeq" id="WP_283343544.1">
    <property type="nucleotide sequence ID" value="NZ_JASHIF010000002.1"/>
</dbReference>
<keyword evidence="1 4" id="KW-0378">Hydrolase</keyword>
<dbReference type="InterPro" id="IPR013736">
    <property type="entry name" value="Xaa-Pro_dipept_C"/>
</dbReference>
<dbReference type="SUPFAM" id="SSF49785">
    <property type="entry name" value="Galactose-binding domain-like"/>
    <property type="match status" value="1"/>
</dbReference>
<dbReference type="Proteomes" id="UP001236507">
    <property type="component" value="Unassembled WGS sequence"/>
</dbReference>
<evidence type="ECO:0000256" key="1">
    <source>
        <dbReference type="ARBA" id="ARBA00022801"/>
    </source>
</evidence>
<dbReference type="SUPFAM" id="SSF53474">
    <property type="entry name" value="alpha/beta-Hydrolases"/>
    <property type="match status" value="1"/>
</dbReference>
<dbReference type="Gene3D" id="3.40.50.1820">
    <property type="entry name" value="alpha/beta hydrolase"/>
    <property type="match status" value="1"/>
</dbReference>
<dbReference type="Pfam" id="PF08530">
    <property type="entry name" value="PepX_C"/>
    <property type="match status" value="1"/>
</dbReference>
<keyword evidence="5" id="KW-1185">Reference proteome</keyword>
<dbReference type="GO" id="GO:0016787">
    <property type="term" value="F:hydrolase activity"/>
    <property type="evidence" value="ECO:0007669"/>
    <property type="project" value="UniProtKB-KW"/>
</dbReference>
<feature type="domain" description="Xaa-Pro dipeptidyl-peptidase C-terminal" evidence="3">
    <location>
        <begin position="327"/>
        <end position="558"/>
    </location>
</feature>
<evidence type="ECO:0000259" key="3">
    <source>
        <dbReference type="SMART" id="SM00939"/>
    </source>
</evidence>
<feature type="chain" id="PRO_5047531498" evidence="2">
    <location>
        <begin position="20"/>
        <end position="571"/>
    </location>
</feature>
<evidence type="ECO:0000313" key="5">
    <source>
        <dbReference type="Proteomes" id="UP001236507"/>
    </source>
</evidence>
<keyword evidence="2" id="KW-0732">Signal</keyword>
<comment type="caution">
    <text evidence="4">The sequence shown here is derived from an EMBL/GenBank/DDBJ whole genome shotgun (WGS) entry which is preliminary data.</text>
</comment>
<gene>
    <name evidence="4" type="ORF">QM524_03675</name>
</gene>
<dbReference type="NCBIfam" id="TIGR00976">
    <property type="entry name" value="CocE_NonD"/>
    <property type="match status" value="1"/>
</dbReference>
<dbReference type="InterPro" id="IPR000383">
    <property type="entry name" value="Xaa-Pro-like_dom"/>
</dbReference>
<reference evidence="4 5" key="1">
    <citation type="submission" date="2023-05" db="EMBL/GenBank/DDBJ databases">
        <title>Novel species of genus Flectobacillus isolated from stream in China.</title>
        <authorList>
            <person name="Lu H."/>
        </authorList>
    </citation>
    <scope>NUCLEOTIDE SEQUENCE [LARGE SCALE GENOMIC DNA]</scope>
    <source>
        <strain evidence="4 5">KCTC 42575</strain>
    </source>
</reference>